<proteinExistence type="predicted"/>
<evidence type="ECO:0000313" key="3">
    <source>
        <dbReference type="Proteomes" id="UP000828390"/>
    </source>
</evidence>
<keyword evidence="1" id="KW-0472">Membrane</keyword>
<name>A0A9D4H9W0_DREPO</name>
<dbReference type="EMBL" id="JAIWYP010000014">
    <property type="protein sequence ID" value="KAH3712979.1"/>
    <property type="molecule type" value="Genomic_DNA"/>
</dbReference>
<evidence type="ECO:0000256" key="1">
    <source>
        <dbReference type="SAM" id="Phobius"/>
    </source>
</evidence>
<comment type="caution">
    <text evidence="2">The sequence shown here is derived from an EMBL/GenBank/DDBJ whole genome shotgun (WGS) entry which is preliminary data.</text>
</comment>
<dbReference type="Proteomes" id="UP000828390">
    <property type="component" value="Unassembled WGS sequence"/>
</dbReference>
<reference evidence="2" key="1">
    <citation type="journal article" date="2019" name="bioRxiv">
        <title>The Genome of the Zebra Mussel, Dreissena polymorpha: A Resource for Invasive Species Research.</title>
        <authorList>
            <person name="McCartney M.A."/>
            <person name="Auch B."/>
            <person name="Kono T."/>
            <person name="Mallez S."/>
            <person name="Zhang Y."/>
            <person name="Obille A."/>
            <person name="Becker A."/>
            <person name="Abrahante J.E."/>
            <person name="Garbe J."/>
            <person name="Badalamenti J.P."/>
            <person name="Herman A."/>
            <person name="Mangelson H."/>
            <person name="Liachko I."/>
            <person name="Sullivan S."/>
            <person name="Sone E.D."/>
            <person name="Koren S."/>
            <person name="Silverstein K.A.T."/>
            <person name="Beckman K.B."/>
            <person name="Gohl D.M."/>
        </authorList>
    </citation>
    <scope>NUCLEOTIDE SEQUENCE</scope>
    <source>
        <strain evidence="2">Duluth1</strain>
        <tissue evidence="2">Whole animal</tissue>
    </source>
</reference>
<keyword evidence="3" id="KW-1185">Reference proteome</keyword>
<keyword evidence="1" id="KW-0812">Transmembrane</keyword>
<sequence length="154" mass="16942">MANKMTYIDPMIGAHNCSKLCTEFPKACAQYCKGYIQPEADLNVSTLLSETSTISTSPLESHGPAPYIIITISVTAFLMVIAIVMACCFKDKIKRSIKKIRERLSKKPLKFSVEETDQTRVFIPFHNEANQAADNGKVPTAPLLDAKESCLPSA</sequence>
<keyword evidence="1" id="KW-1133">Transmembrane helix</keyword>
<evidence type="ECO:0000313" key="2">
    <source>
        <dbReference type="EMBL" id="KAH3712979.1"/>
    </source>
</evidence>
<gene>
    <name evidence="2" type="ORF">DPMN_072741</name>
</gene>
<dbReference type="AlphaFoldDB" id="A0A9D4H9W0"/>
<organism evidence="2 3">
    <name type="scientific">Dreissena polymorpha</name>
    <name type="common">Zebra mussel</name>
    <name type="synonym">Mytilus polymorpha</name>
    <dbReference type="NCBI Taxonomy" id="45954"/>
    <lineage>
        <taxon>Eukaryota</taxon>
        <taxon>Metazoa</taxon>
        <taxon>Spiralia</taxon>
        <taxon>Lophotrochozoa</taxon>
        <taxon>Mollusca</taxon>
        <taxon>Bivalvia</taxon>
        <taxon>Autobranchia</taxon>
        <taxon>Heteroconchia</taxon>
        <taxon>Euheterodonta</taxon>
        <taxon>Imparidentia</taxon>
        <taxon>Neoheterodontei</taxon>
        <taxon>Myida</taxon>
        <taxon>Dreissenoidea</taxon>
        <taxon>Dreissenidae</taxon>
        <taxon>Dreissena</taxon>
    </lineage>
</organism>
<accession>A0A9D4H9W0</accession>
<protein>
    <submittedName>
        <fullName evidence="2">Uncharacterized protein</fullName>
    </submittedName>
</protein>
<reference evidence="2" key="2">
    <citation type="submission" date="2020-11" db="EMBL/GenBank/DDBJ databases">
        <authorList>
            <person name="McCartney M.A."/>
            <person name="Auch B."/>
            <person name="Kono T."/>
            <person name="Mallez S."/>
            <person name="Becker A."/>
            <person name="Gohl D.M."/>
            <person name="Silverstein K.A.T."/>
            <person name="Koren S."/>
            <person name="Bechman K.B."/>
            <person name="Herman A."/>
            <person name="Abrahante J.E."/>
            <person name="Garbe J."/>
        </authorList>
    </citation>
    <scope>NUCLEOTIDE SEQUENCE</scope>
    <source>
        <strain evidence="2">Duluth1</strain>
        <tissue evidence="2">Whole animal</tissue>
    </source>
</reference>
<feature type="transmembrane region" description="Helical" evidence="1">
    <location>
        <begin position="67"/>
        <end position="89"/>
    </location>
</feature>